<evidence type="ECO:0000256" key="2">
    <source>
        <dbReference type="ARBA" id="ARBA00022738"/>
    </source>
</evidence>
<dbReference type="Pfam" id="PF05729">
    <property type="entry name" value="NACHT"/>
    <property type="match status" value="1"/>
</dbReference>
<feature type="domain" description="NACHT" evidence="4">
    <location>
        <begin position="179"/>
        <end position="303"/>
    </location>
</feature>
<dbReference type="Gene3D" id="3.40.50.300">
    <property type="entry name" value="P-loop containing nucleotide triphosphate hydrolases"/>
    <property type="match status" value="1"/>
</dbReference>
<dbReference type="PROSITE" id="PS50837">
    <property type="entry name" value="NACHT"/>
    <property type="match status" value="1"/>
</dbReference>
<dbReference type="PANTHER" id="PTHR46844:SF1">
    <property type="entry name" value="SLR5058 PROTEIN"/>
    <property type="match status" value="1"/>
</dbReference>
<evidence type="ECO:0000256" key="1">
    <source>
        <dbReference type="ARBA" id="ARBA00022549"/>
    </source>
</evidence>
<dbReference type="AlphaFoldDB" id="A0A951PSP2"/>
<dbReference type="Pfam" id="PF13646">
    <property type="entry name" value="HEAT_2"/>
    <property type="match status" value="1"/>
</dbReference>
<keyword evidence="1" id="KW-0042">Antenna complex</keyword>
<accession>A0A951PSP2</accession>
<feature type="region of interest" description="Disordered" evidence="3">
    <location>
        <begin position="1"/>
        <end position="35"/>
    </location>
</feature>
<evidence type="ECO:0000256" key="3">
    <source>
        <dbReference type="SAM" id="MobiDB-lite"/>
    </source>
</evidence>
<dbReference type="InterPro" id="IPR011989">
    <property type="entry name" value="ARM-like"/>
</dbReference>
<name>A0A951PSP2_9CYAN</name>
<comment type="caution">
    <text evidence="5">The sequence shown here is derived from an EMBL/GenBank/DDBJ whole genome shotgun (WGS) entry which is preliminary data.</text>
</comment>
<dbReference type="InterPro" id="IPR027417">
    <property type="entry name" value="P-loop_NTPase"/>
</dbReference>
<gene>
    <name evidence="5" type="ORF">KME25_33075</name>
</gene>
<proteinExistence type="predicted"/>
<dbReference type="EMBL" id="JAHHIF010000086">
    <property type="protein sequence ID" value="MBW4549202.1"/>
    <property type="molecule type" value="Genomic_DNA"/>
</dbReference>
<keyword evidence="2" id="KW-0605">Phycobilisome</keyword>
<dbReference type="InterPro" id="IPR007111">
    <property type="entry name" value="NACHT_NTPase"/>
</dbReference>
<protein>
    <submittedName>
        <fullName evidence="5">NACHT domain-containing protein</fullName>
    </submittedName>
</protein>
<sequence length="870" mass="98744">MSQTRKPRSVRATEEGRYKLQQAKAAGRDDDGKPLTYERIAERARVDKKTVERFFRGEAKDRDSVVAIVQALGLEITEVVDPKEWNPPQQTSDAIDWHEVCGKVLAQQQEFQRLRRQATERGFELNVYVPLGLVERKQQQRWGGDVPLEEVYQLTEEVITKEYDNDKFLTEVIEPGKSRRIAIIGEPGAGKTTLQEKIAVWIHDKNKGLPICIPLGGLQGKSLEDYLLQIWLKAALRFIELDASGVEAKAFASLKQQFREGKVWLLLDGVDEMAATSPVEALATIKEQLTDWLVEARVVLTCRLNVWDANVTNMLTGFETYRTLEFKPEQVEDFIRHWFACAEESQRGEELLKKLEETGKERIRELVRNPLRLSLLCQTSYVLPVDEPLPETKAALYERFTRYFYEWKQEQHPTTRTERRQLNQALGELAKAGINSKVRFRLGEDFACDVMGEPLFDLACRLGWLNLVDREAKTDEAVYAFFHPTFQEYFAACAINNWHDFLNHVPDNPMLGTYRIFEQQWTEVIMLWLGRLDLEREYKEEFIQTLLEFEDRCGGFYSFRAYFLAVVSIAEFGDFSDADAVVKQTVEWIFGIFDDTKQVWIGYLNPVPWLAQNALLGTDLNRAIKTVAQKIIPAVTNAAQYSPSTQDAAIRAAEILGLVGTDSSEAINALIKLINIENSHFVLVRSQAAESLVKIAIGNKKAIAGLTSLLLSVKEKQVLITVAGTLGKIDPGNSSAINYLLELMQPSQSEETRLGAACCSLEIDVVKSTAISTLNELRLSQDKGVSWYANMVLQQGSVFTIEYDQLDTVSSDDIKAAEECWNQSSSLIELLSEDKHELARQEAIWTLEKYASSNPETITTLIKELYISEN</sequence>
<dbReference type="Gene3D" id="1.25.10.10">
    <property type="entry name" value="Leucine-rich Repeat Variant"/>
    <property type="match status" value="1"/>
</dbReference>
<dbReference type="SUPFAM" id="SSF52540">
    <property type="entry name" value="P-loop containing nucleoside triphosphate hydrolases"/>
    <property type="match status" value="1"/>
</dbReference>
<dbReference type="SUPFAM" id="SSF48371">
    <property type="entry name" value="ARM repeat"/>
    <property type="match status" value="1"/>
</dbReference>
<evidence type="ECO:0000313" key="5">
    <source>
        <dbReference type="EMBL" id="MBW4549202.1"/>
    </source>
</evidence>
<dbReference type="GO" id="GO:0030089">
    <property type="term" value="C:phycobilisome"/>
    <property type="evidence" value="ECO:0007669"/>
    <property type="project" value="UniProtKB-KW"/>
</dbReference>
<evidence type="ECO:0000313" key="6">
    <source>
        <dbReference type="Proteomes" id="UP000753908"/>
    </source>
</evidence>
<dbReference type="PANTHER" id="PTHR46844">
    <property type="entry name" value="SLR5058 PROTEIN"/>
    <property type="match status" value="1"/>
</dbReference>
<reference evidence="5" key="1">
    <citation type="submission" date="2021-05" db="EMBL/GenBank/DDBJ databases">
        <authorList>
            <person name="Pietrasiak N."/>
            <person name="Ward R."/>
            <person name="Stajich J.E."/>
            <person name="Kurbessoian T."/>
        </authorList>
    </citation>
    <scope>NUCLEOTIDE SEQUENCE</scope>
    <source>
        <strain evidence="5">CPER-KK1</strain>
    </source>
</reference>
<organism evidence="5 6">
    <name type="scientific">Symplocastrum torsivum CPER-KK1</name>
    <dbReference type="NCBI Taxonomy" id="450513"/>
    <lineage>
        <taxon>Bacteria</taxon>
        <taxon>Bacillati</taxon>
        <taxon>Cyanobacteriota</taxon>
        <taxon>Cyanophyceae</taxon>
        <taxon>Oscillatoriophycideae</taxon>
        <taxon>Oscillatoriales</taxon>
        <taxon>Microcoleaceae</taxon>
        <taxon>Symplocastrum</taxon>
    </lineage>
</organism>
<reference evidence="5" key="2">
    <citation type="journal article" date="2022" name="Microbiol. Resour. Announc.">
        <title>Metagenome Sequencing to Explore Phylogenomics of Terrestrial Cyanobacteria.</title>
        <authorList>
            <person name="Ward R.D."/>
            <person name="Stajich J.E."/>
            <person name="Johansen J.R."/>
            <person name="Huntemann M."/>
            <person name="Clum A."/>
            <person name="Foster B."/>
            <person name="Foster B."/>
            <person name="Roux S."/>
            <person name="Palaniappan K."/>
            <person name="Varghese N."/>
            <person name="Mukherjee S."/>
            <person name="Reddy T.B.K."/>
            <person name="Daum C."/>
            <person name="Copeland A."/>
            <person name="Chen I.A."/>
            <person name="Ivanova N.N."/>
            <person name="Kyrpides N.C."/>
            <person name="Shapiro N."/>
            <person name="Eloe-Fadrosh E.A."/>
            <person name="Pietrasiak N."/>
        </authorList>
    </citation>
    <scope>NUCLEOTIDE SEQUENCE</scope>
    <source>
        <strain evidence="5">CPER-KK1</strain>
    </source>
</reference>
<dbReference type="Proteomes" id="UP000753908">
    <property type="component" value="Unassembled WGS sequence"/>
</dbReference>
<dbReference type="InterPro" id="IPR016024">
    <property type="entry name" value="ARM-type_fold"/>
</dbReference>
<evidence type="ECO:0000259" key="4">
    <source>
        <dbReference type="PROSITE" id="PS50837"/>
    </source>
</evidence>